<gene>
    <name evidence="2" type="ORF">B0T14DRAFT_514190</name>
</gene>
<dbReference type="Proteomes" id="UP001175000">
    <property type="component" value="Unassembled WGS sequence"/>
</dbReference>
<comment type="caution">
    <text evidence="2">The sequence shown here is derived from an EMBL/GenBank/DDBJ whole genome shotgun (WGS) entry which is preliminary data.</text>
</comment>
<evidence type="ECO:0000313" key="2">
    <source>
        <dbReference type="EMBL" id="KAK0622640.1"/>
    </source>
</evidence>
<keyword evidence="3" id="KW-1185">Reference proteome</keyword>
<feature type="signal peptide" evidence="1">
    <location>
        <begin position="1"/>
        <end position="18"/>
    </location>
</feature>
<protein>
    <submittedName>
        <fullName evidence="2">Uncharacterized protein</fullName>
    </submittedName>
</protein>
<name>A0AA40C2J1_9PEZI</name>
<evidence type="ECO:0000313" key="3">
    <source>
        <dbReference type="Proteomes" id="UP001175000"/>
    </source>
</evidence>
<evidence type="ECO:0000256" key="1">
    <source>
        <dbReference type="SAM" id="SignalP"/>
    </source>
</evidence>
<reference evidence="2" key="1">
    <citation type="submission" date="2023-06" db="EMBL/GenBank/DDBJ databases">
        <title>Genome-scale phylogeny and comparative genomics of the fungal order Sordariales.</title>
        <authorList>
            <consortium name="Lawrence Berkeley National Laboratory"/>
            <person name="Hensen N."/>
            <person name="Bonometti L."/>
            <person name="Westerberg I."/>
            <person name="Brannstrom I.O."/>
            <person name="Guillou S."/>
            <person name="Cros-Aarteil S."/>
            <person name="Calhoun S."/>
            <person name="Haridas S."/>
            <person name="Kuo A."/>
            <person name="Mondo S."/>
            <person name="Pangilinan J."/>
            <person name="Riley R."/>
            <person name="Labutti K."/>
            <person name="Andreopoulos B."/>
            <person name="Lipzen A."/>
            <person name="Chen C."/>
            <person name="Yanf M."/>
            <person name="Daum C."/>
            <person name="Ng V."/>
            <person name="Clum A."/>
            <person name="Steindorff A."/>
            <person name="Ohm R."/>
            <person name="Martin F."/>
            <person name="Silar P."/>
            <person name="Natvig D."/>
            <person name="Lalanne C."/>
            <person name="Gautier V."/>
            <person name="Ament-Velasquez S.L."/>
            <person name="Kruys A."/>
            <person name="Hutchinson M.I."/>
            <person name="Powell A.J."/>
            <person name="Barry K."/>
            <person name="Miller A.N."/>
            <person name="Grigoriev I.V."/>
            <person name="Debuchy R."/>
            <person name="Gladieux P."/>
            <person name="Thoren M.H."/>
            <person name="Johannesson H."/>
        </authorList>
    </citation>
    <scope>NUCLEOTIDE SEQUENCE</scope>
    <source>
        <strain evidence="2">CBS 606.72</strain>
    </source>
</reference>
<dbReference type="AlphaFoldDB" id="A0AA40C2J1"/>
<accession>A0AA40C2J1</accession>
<proteinExistence type="predicted"/>
<feature type="chain" id="PRO_5041306023" evidence="1">
    <location>
        <begin position="19"/>
        <end position="132"/>
    </location>
</feature>
<dbReference type="EMBL" id="JAULSU010000003">
    <property type="protein sequence ID" value="KAK0622640.1"/>
    <property type="molecule type" value="Genomic_DNA"/>
</dbReference>
<keyword evidence="1" id="KW-0732">Signal</keyword>
<organism evidence="2 3">
    <name type="scientific">Immersiella caudata</name>
    <dbReference type="NCBI Taxonomy" id="314043"/>
    <lineage>
        <taxon>Eukaryota</taxon>
        <taxon>Fungi</taxon>
        <taxon>Dikarya</taxon>
        <taxon>Ascomycota</taxon>
        <taxon>Pezizomycotina</taxon>
        <taxon>Sordariomycetes</taxon>
        <taxon>Sordariomycetidae</taxon>
        <taxon>Sordariales</taxon>
        <taxon>Lasiosphaeriaceae</taxon>
        <taxon>Immersiella</taxon>
    </lineage>
</organism>
<sequence>MLGLQGVVLFLCAAVAQGRKDDNGPPCYNLPPQTTLTTTTTTTLPASCTTTPTQTFYSSSGCALSCSTGFCVTDAAVTIPCGCSKVAISPTTITVCPTKTPCYQCYTGWGTFFVTETCAPTSVVLAAATPTA</sequence>